<dbReference type="InterPro" id="IPR014808">
    <property type="entry name" value="DNA_replication_fac_Dna2_N"/>
</dbReference>
<keyword evidence="11 19" id="KW-0067">ATP-binding</keyword>
<dbReference type="EC" id="3.6.4.12" evidence="19"/>
<keyword evidence="6 19" id="KW-0479">Metal-binding</keyword>
<comment type="cofactor">
    <cofactor evidence="1">
        <name>[4Fe-4S] cluster</name>
        <dbReference type="ChEBI" id="CHEBI:49883"/>
    </cofactor>
</comment>
<keyword evidence="17 19" id="KW-0511">Multifunctional enzyme</keyword>
<evidence type="ECO:0000256" key="10">
    <source>
        <dbReference type="ARBA" id="ARBA00022806"/>
    </source>
</evidence>
<keyword evidence="14 19" id="KW-0238">DNA-binding</keyword>
<feature type="compositionally biased region" description="Polar residues" evidence="20">
    <location>
        <begin position="23"/>
        <end position="49"/>
    </location>
</feature>
<evidence type="ECO:0000256" key="2">
    <source>
        <dbReference type="ARBA" id="ARBA00007913"/>
    </source>
</evidence>
<evidence type="ECO:0000256" key="13">
    <source>
        <dbReference type="ARBA" id="ARBA00023014"/>
    </source>
</evidence>
<evidence type="ECO:0000256" key="3">
    <source>
        <dbReference type="ARBA" id="ARBA00022485"/>
    </source>
</evidence>
<keyword evidence="7 19" id="KW-0547">Nucleotide-binding</keyword>
<evidence type="ECO:0000259" key="21">
    <source>
        <dbReference type="Pfam" id="PF08696"/>
    </source>
</evidence>
<dbReference type="Gene3D" id="3.40.50.300">
    <property type="entry name" value="P-loop containing nucleotide triphosphate hydrolases"/>
    <property type="match status" value="2"/>
</dbReference>
<proteinExistence type="inferred from homology"/>
<evidence type="ECO:0000256" key="15">
    <source>
        <dbReference type="ARBA" id="ARBA00023204"/>
    </source>
</evidence>
<evidence type="ECO:0000256" key="8">
    <source>
        <dbReference type="ARBA" id="ARBA00022763"/>
    </source>
</evidence>
<evidence type="ECO:0000256" key="4">
    <source>
        <dbReference type="ARBA" id="ARBA00022705"/>
    </source>
</evidence>
<keyword evidence="3 19" id="KW-0004">4Fe-4S</keyword>
<evidence type="ECO:0000313" key="24">
    <source>
        <dbReference type="EMBL" id="CAL8129629.1"/>
    </source>
</evidence>
<keyword evidence="5 19" id="KW-0540">Nuclease</keyword>
<feature type="domain" description="DNA replication factor Dna2 N-terminal" evidence="21">
    <location>
        <begin position="104"/>
        <end position="303"/>
    </location>
</feature>
<comment type="caution">
    <text evidence="24">The sequence shown here is derived from an EMBL/GenBank/DDBJ whole genome shotgun (WGS) entry which is preliminary data.</text>
</comment>
<evidence type="ECO:0000256" key="5">
    <source>
        <dbReference type="ARBA" id="ARBA00022722"/>
    </source>
</evidence>
<dbReference type="InterPro" id="IPR011604">
    <property type="entry name" value="PDDEXK-like_dom_sf"/>
</dbReference>
<keyword evidence="4 19" id="KW-0235">DNA replication</keyword>
<keyword evidence="10 19" id="KW-0347">Helicase</keyword>
<dbReference type="Gene3D" id="3.90.320.10">
    <property type="match status" value="1"/>
</dbReference>
<evidence type="ECO:0000256" key="6">
    <source>
        <dbReference type="ARBA" id="ARBA00022723"/>
    </source>
</evidence>
<evidence type="ECO:0000313" key="25">
    <source>
        <dbReference type="Proteomes" id="UP001642540"/>
    </source>
</evidence>
<evidence type="ECO:0000256" key="7">
    <source>
        <dbReference type="ARBA" id="ARBA00022741"/>
    </source>
</evidence>
<reference evidence="24 25" key="1">
    <citation type="submission" date="2024-08" db="EMBL/GenBank/DDBJ databases">
        <authorList>
            <person name="Cucini C."/>
            <person name="Frati F."/>
        </authorList>
    </citation>
    <scope>NUCLEOTIDE SEQUENCE [LARGE SCALE GENOMIC DNA]</scope>
</reference>
<evidence type="ECO:0000256" key="1">
    <source>
        <dbReference type="ARBA" id="ARBA00001966"/>
    </source>
</evidence>
<keyword evidence="15 19" id="KW-0234">DNA repair</keyword>
<evidence type="ECO:0000256" key="17">
    <source>
        <dbReference type="ARBA" id="ARBA00023268"/>
    </source>
</evidence>
<comment type="function">
    <text evidence="19">Key enzyme involved in DNA replication and DNA repair. Involved in Okazaki fragments processing by cleaving long flaps that escape FEN1: flaps that are longer than 27 nucleotides are coated by replication protein A complex (RPA), leading to recruit DNA2 which cleaves the flap until it is too short to bind RPA and becomes a substrate for FEN1. Also involved in 5'-end resection of DNA during double-strand break (DSB) repair by mediating the cleavage of 5'-ssDNA.</text>
</comment>
<evidence type="ECO:0000259" key="23">
    <source>
        <dbReference type="Pfam" id="PF13087"/>
    </source>
</evidence>
<dbReference type="Pfam" id="PF13087">
    <property type="entry name" value="AAA_12"/>
    <property type="match status" value="1"/>
</dbReference>
<dbReference type="PANTHER" id="PTHR10887">
    <property type="entry name" value="DNA2/NAM7 HELICASE FAMILY"/>
    <property type="match status" value="1"/>
</dbReference>
<dbReference type="EMBL" id="CAXLJM020000078">
    <property type="protein sequence ID" value="CAL8129629.1"/>
    <property type="molecule type" value="Genomic_DNA"/>
</dbReference>
<gene>
    <name evidence="24" type="ORF">ODALV1_LOCUS23345</name>
</gene>
<comment type="catalytic activity">
    <reaction evidence="18 19">
        <text>ATP + H2O = ADP + phosphate + H(+)</text>
        <dbReference type="Rhea" id="RHEA:13065"/>
        <dbReference type="ChEBI" id="CHEBI:15377"/>
        <dbReference type="ChEBI" id="CHEBI:15378"/>
        <dbReference type="ChEBI" id="CHEBI:30616"/>
        <dbReference type="ChEBI" id="CHEBI:43474"/>
        <dbReference type="ChEBI" id="CHEBI:456216"/>
        <dbReference type="EC" id="3.6.4.12"/>
    </reaction>
</comment>
<evidence type="ECO:0000256" key="16">
    <source>
        <dbReference type="ARBA" id="ARBA00023242"/>
    </source>
</evidence>
<keyword evidence="9 19" id="KW-0378">Hydrolase</keyword>
<dbReference type="PANTHER" id="PTHR10887:SF433">
    <property type="entry name" value="DNA REPLICATION ATP-DEPENDENT HELICASE_NUCLEASE DNA2"/>
    <property type="match status" value="1"/>
</dbReference>
<dbReference type="CDD" id="cd18808">
    <property type="entry name" value="SF1_C_Upf1"/>
    <property type="match status" value="1"/>
</dbReference>
<dbReference type="Proteomes" id="UP001642540">
    <property type="component" value="Unassembled WGS sequence"/>
</dbReference>
<keyword evidence="25" id="KW-1185">Reference proteome</keyword>
<dbReference type="InterPro" id="IPR045055">
    <property type="entry name" value="DNA2/NAM7-like"/>
</dbReference>
<name>A0ABP1RKQ1_9HEXA</name>
<dbReference type="InterPro" id="IPR041679">
    <property type="entry name" value="DNA2/NAM7-like_C"/>
</dbReference>
<dbReference type="InterPro" id="IPR027417">
    <property type="entry name" value="P-loop_NTPase"/>
</dbReference>
<comment type="subcellular location">
    <subcellularLocation>
        <location evidence="19">Nucleus</location>
    </subcellularLocation>
    <subcellularLocation>
        <location evidence="19">Chromosome</location>
    </subcellularLocation>
</comment>
<evidence type="ECO:0000256" key="14">
    <source>
        <dbReference type="ARBA" id="ARBA00023125"/>
    </source>
</evidence>
<dbReference type="EC" id="3.1.-.-" evidence="19"/>
<evidence type="ECO:0000259" key="22">
    <source>
        <dbReference type="Pfam" id="PF13086"/>
    </source>
</evidence>
<feature type="domain" description="DNA2/NAM7 helicase-like C-terminal" evidence="23">
    <location>
        <begin position="828"/>
        <end position="1041"/>
    </location>
</feature>
<dbReference type="InterPro" id="IPR047187">
    <property type="entry name" value="SF1_C_Upf1"/>
</dbReference>
<protein>
    <recommendedName>
        <fullName evidence="19">DNA replication ATP-dependent helicase/nuclease</fullName>
        <ecNumber evidence="19">3.1.-.-</ecNumber>
        <ecNumber evidence="19">3.6.4.12</ecNumber>
    </recommendedName>
</protein>
<dbReference type="InterPro" id="IPR041677">
    <property type="entry name" value="DNA2/NAM7_AAA_11"/>
</dbReference>
<keyword evidence="19" id="KW-0158">Chromosome</keyword>
<comment type="similarity">
    <text evidence="2 19">Belongs to the DNA2/NAM7 helicase family.</text>
</comment>
<keyword evidence="16 19" id="KW-0539">Nucleus</keyword>
<dbReference type="Pfam" id="PF13086">
    <property type="entry name" value="AAA_11"/>
    <property type="match status" value="1"/>
</dbReference>
<evidence type="ECO:0000256" key="11">
    <source>
        <dbReference type="ARBA" id="ARBA00022840"/>
    </source>
</evidence>
<evidence type="ECO:0000256" key="20">
    <source>
        <dbReference type="SAM" id="MobiDB-lite"/>
    </source>
</evidence>
<evidence type="ECO:0000256" key="12">
    <source>
        <dbReference type="ARBA" id="ARBA00023004"/>
    </source>
</evidence>
<organism evidence="24 25">
    <name type="scientific">Orchesella dallaii</name>
    <dbReference type="NCBI Taxonomy" id="48710"/>
    <lineage>
        <taxon>Eukaryota</taxon>
        <taxon>Metazoa</taxon>
        <taxon>Ecdysozoa</taxon>
        <taxon>Arthropoda</taxon>
        <taxon>Hexapoda</taxon>
        <taxon>Collembola</taxon>
        <taxon>Entomobryomorpha</taxon>
        <taxon>Entomobryoidea</taxon>
        <taxon>Orchesellidae</taxon>
        <taxon>Orchesellinae</taxon>
        <taxon>Orchesella</taxon>
    </lineage>
</organism>
<keyword evidence="12 19" id="KW-0408">Iron</keyword>
<evidence type="ECO:0000256" key="9">
    <source>
        <dbReference type="ARBA" id="ARBA00022801"/>
    </source>
</evidence>
<feature type="domain" description="DNA2/NAM7 helicase helicase" evidence="22">
    <location>
        <begin position="744"/>
        <end position="809"/>
    </location>
</feature>
<dbReference type="Pfam" id="PF08696">
    <property type="entry name" value="Dna2"/>
    <property type="match status" value="1"/>
</dbReference>
<sequence length="1086" mass="123289">MRRVTRSISDLPPAGRDSRFFTPPNSNPKSKFNCNTSKNDPHQGSTSSADMLPTLHARTFNNEQQTVKGLYVDGQQRYIVVSKQPIRVISMSGVSITYMIKAQASDEEYKLKLKDFWVGIDWMTTGTLVNIVGVSADENKCFIVERMNGYLIVEPDRLMSVTSVVTQMYCERKAALLHYVKGDDDNAIMFEEHVTHKLICKAMTDKLDSIPVLKKEAKNICRRPQMLERAYGIGMTDEELEKLQTSAAEWVSRFMTMRFFGNATTFRSQDPKHQNFHFDELLGVEDNIWSPTYGLKGKIDATVLIKKDGKMKTVPLEFETESTKSQERQAIKADHVGQVSLYTLMMGVKYGEIEDAMLYYISDDSLSLHPPRTLELQQLIIKRNNLIRSIGLSDGDLPYLPRPDGIDYEFKCKTCEVRNICTLQIRKKNIPENELLRTEKDLLANCKLSDEEFQFFEQWFKVITAETEEVEKRYNDKNLWTVAPEAREEEARTCVANLKIVGDSVAWVDSSDKPGFLQTFEQTETPSKSLVNFGVNDFVALSSNVEVCINYGVIVAIRENEITLLLDQALHREYKTGNFTYAIDKINTTSPIASQYSYLMKLMEDSPEAERLRQYIIMKKQPKYRKLQLPDAQLQEIVKDLNAEQMRIIWKSTVSDSFLFVEGTPGSGKTASIVRLLRALVHAQKTVLVVSHNDMTLECILKKFQDHYKNFIKISSSSAADACLRPYTTKEVSKAADSIASLTELYNKPVVGTTLLSLKHPIFQVRRFDFCIIDEASQALPTAVFGALTVCDKYVVFGDPNQLPPVIQSSIVKNLNICDNFFSLMASPVSTIKLNTQYRMNAGITKLANDLIYENQMKCANKALEQQYLRLSDVDIASVLMKEVECQAARKVLCHILNKKFEKAAVFVDTSDIEALESMVEESLCNEGEVVLTMSFVNLFIKCGLSPSSLGILTPYWCQRDFLKDALQFLNLGEVEVNTVDQYQGREKKVIICTFAKSLDKDSPFFLSTVGDNKEGLLEDMRRLNAAITRARSKVVLLGNRHTLKEYSPFKKLFEVMSEVQIRKLSMEEYIGLRRASRMLEAGKGA</sequence>
<evidence type="ECO:0000256" key="18">
    <source>
        <dbReference type="ARBA" id="ARBA00047995"/>
    </source>
</evidence>
<keyword evidence="8 19" id="KW-0227">DNA damage</keyword>
<evidence type="ECO:0000256" key="19">
    <source>
        <dbReference type="RuleBase" id="RU367041"/>
    </source>
</evidence>
<accession>A0ABP1RKQ1</accession>
<feature type="region of interest" description="Disordered" evidence="20">
    <location>
        <begin position="1"/>
        <end position="50"/>
    </location>
</feature>
<keyword evidence="13 19" id="KW-0411">Iron-sulfur</keyword>
<dbReference type="SUPFAM" id="SSF52540">
    <property type="entry name" value="P-loop containing nucleoside triphosphate hydrolases"/>
    <property type="match status" value="1"/>
</dbReference>